<dbReference type="InterPro" id="IPR013491">
    <property type="entry name" value="Tape_meas_N"/>
</dbReference>
<proteinExistence type="predicted"/>
<name>A0A6S7CSM2_9BURK</name>
<dbReference type="RefSeq" id="WP_175207225.1">
    <property type="nucleotide sequence ID" value="NZ_CADILG010000014.1"/>
</dbReference>
<accession>A0A6S7CSM2</accession>
<sequence length="796" mass="85241">MSVIRELVTLLRYQVDESGLKKYQETYRAAQDSLQKASAKTVQTMRQALTGAVFQPGVWGNRGANPRAPMAPVVAPVVAAPSPMPAPAAVAPATPLMAPRATPRAQMTGLGRPGAFPVDVAESRARIGQVQAAYGTLMARARVGLATVREAGIGAWEGARLAIQDARRAQEGFNRNIVRGARLAREQAGAFSGLRGVLGAVFGVSLLSRIAGDIDAWGQMKARMQQATASAQEYGEVDKELARISRLTYKAYDDNAELFVRTRRTMADLGKTTQDTVDVTEGLSLGMALSSTKGQDQESVISALTAAIMQGKLGMEQYATLMRAAPRLQVALADGLGTTTDKLLEQVKAGKVTTSQFLPALQSQLAKMRVEAEAMPVTIADAMTVWRNEFRRFFGEMTLGRTAVLGVTKSIELLADNLGLVIKLLALTGGAWGLLRLRNWMALATVQSGGLIRSMITATRTAIGLDSAMALRRGPAGALRMLTLWTRSLAPLLRMAAVLTTIYLIGDDIVSWMRGDISVLGSLIGRVEEWKHEIDAVRAVLVWIKDALGGAGKELGPWILKFGTISVLVYGLWKILSPIRGLLVFLATRVVPMLWAAFAAHPIGRIIGLVLAGLLLIWQNWDSIGKLFGETWDSFKKKGKEALDGLLGFFEDIGGRMIAKIQEIGDAIQKWISDKLAAAKRGIEGLLPEALRDESMKETMGGANAWLRENVSWLKPIMGNAYETPSVDPATAQRAGVPGGGGAISIRNEIAAVTVHAPGADPTSIAGATARGVNEGMRRGTADLGRYFITGVEASP</sequence>
<feature type="domain" description="Tape measure protein N-terminal" evidence="1">
    <location>
        <begin position="214"/>
        <end position="397"/>
    </location>
</feature>
<evidence type="ECO:0000313" key="2">
    <source>
        <dbReference type="EMBL" id="CAB3863439.1"/>
    </source>
</evidence>
<dbReference type="EMBL" id="CADILG010000014">
    <property type="protein sequence ID" value="CAB3863439.1"/>
    <property type="molecule type" value="Genomic_DNA"/>
</dbReference>
<dbReference type="Proteomes" id="UP000494117">
    <property type="component" value="Unassembled WGS sequence"/>
</dbReference>
<reference evidence="2 3" key="1">
    <citation type="submission" date="2020-04" db="EMBL/GenBank/DDBJ databases">
        <authorList>
            <person name="De Canck E."/>
        </authorList>
    </citation>
    <scope>NUCLEOTIDE SEQUENCE [LARGE SCALE GENOMIC DNA]</scope>
    <source>
        <strain evidence="2 3">LMG 26858</strain>
    </source>
</reference>
<dbReference type="Pfam" id="PF20155">
    <property type="entry name" value="TMP_3"/>
    <property type="match status" value="1"/>
</dbReference>
<dbReference type="NCBIfam" id="TIGR02675">
    <property type="entry name" value="tape_meas_nterm"/>
    <property type="match status" value="1"/>
</dbReference>
<organism evidence="2 3">
    <name type="scientific">Achromobacter anxifer</name>
    <dbReference type="NCBI Taxonomy" id="1287737"/>
    <lineage>
        <taxon>Bacteria</taxon>
        <taxon>Pseudomonadati</taxon>
        <taxon>Pseudomonadota</taxon>
        <taxon>Betaproteobacteria</taxon>
        <taxon>Burkholderiales</taxon>
        <taxon>Alcaligenaceae</taxon>
        <taxon>Achromobacter</taxon>
    </lineage>
</organism>
<gene>
    <name evidence="2" type="ORF">LMG26858_02343</name>
</gene>
<evidence type="ECO:0000259" key="1">
    <source>
        <dbReference type="Pfam" id="PF20155"/>
    </source>
</evidence>
<evidence type="ECO:0000313" key="3">
    <source>
        <dbReference type="Proteomes" id="UP000494117"/>
    </source>
</evidence>
<protein>
    <recommendedName>
        <fullName evidence="1">Tape measure protein N-terminal domain-containing protein</fullName>
    </recommendedName>
</protein>
<keyword evidence="3" id="KW-1185">Reference proteome</keyword>
<dbReference type="AlphaFoldDB" id="A0A6S7CSM2"/>